<dbReference type="SUPFAM" id="SSF51419">
    <property type="entry name" value="PLP-binding barrel"/>
    <property type="match status" value="1"/>
</dbReference>
<evidence type="ECO:0000313" key="4">
    <source>
        <dbReference type="EMBL" id="MBL4954728.1"/>
    </source>
</evidence>
<dbReference type="EMBL" id="JAESWB010000362">
    <property type="protein sequence ID" value="MBL4954728.1"/>
    <property type="molecule type" value="Genomic_DNA"/>
</dbReference>
<dbReference type="PANTHER" id="PTHR28004:SF2">
    <property type="entry name" value="D-SERINE DEHYDRATASE"/>
    <property type="match status" value="1"/>
</dbReference>
<dbReference type="RefSeq" id="WP_202655963.1">
    <property type="nucleotide sequence ID" value="NZ_JAESWB010000362.1"/>
</dbReference>
<dbReference type="Gene3D" id="3.20.20.10">
    <property type="entry name" value="Alanine racemase"/>
    <property type="match status" value="1"/>
</dbReference>
<dbReference type="Proteomes" id="UP000623967">
    <property type="component" value="Unassembled WGS sequence"/>
</dbReference>
<keyword evidence="5" id="KW-1185">Reference proteome</keyword>
<feature type="domain" description="D-serine dehydratase-like" evidence="3">
    <location>
        <begin position="250"/>
        <end position="343"/>
    </location>
</feature>
<dbReference type="Gene3D" id="2.40.37.20">
    <property type="entry name" value="D-serine dehydratase-like domain"/>
    <property type="match status" value="1"/>
</dbReference>
<comment type="similarity">
    <text evidence="1">Belongs to the DSD1 family.</text>
</comment>
<dbReference type="InterPro" id="IPR029066">
    <property type="entry name" value="PLP-binding_barrel"/>
</dbReference>
<proteinExistence type="inferred from homology"/>
<reference evidence="4 5" key="1">
    <citation type="submission" date="2021-01" db="EMBL/GenBank/DDBJ databases">
        <title>Genome public.</title>
        <authorList>
            <person name="Liu C."/>
            <person name="Sun Q."/>
        </authorList>
    </citation>
    <scope>NUCLEOTIDE SEQUENCE [LARGE SCALE GENOMIC DNA]</scope>
    <source>
        <strain evidence="4 5">YIM B02564</strain>
    </source>
</reference>
<dbReference type="PANTHER" id="PTHR28004">
    <property type="entry name" value="ZGC:162816-RELATED"/>
    <property type="match status" value="1"/>
</dbReference>
<evidence type="ECO:0000256" key="2">
    <source>
        <dbReference type="ARBA" id="ARBA00023239"/>
    </source>
</evidence>
<protein>
    <submittedName>
        <fullName evidence="4">Alanine racemase</fullName>
    </submittedName>
</protein>
<dbReference type="InterPro" id="IPR051466">
    <property type="entry name" value="D-amino_acid_metab_enzyme"/>
</dbReference>
<dbReference type="Pfam" id="PF14031">
    <property type="entry name" value="D-ser_dehydrat"/>
    <property type="match status" value="1"/>
</dbReference>
<sequence length="360" mass="39438">MFTTPYVYVDLDKVEKNIKNMISRLNSKGIEHWPHIKSHKSVELAKKQLEYGAKGITCAKLSEAEVMAEGGIQPILIAYPIIGEEKLNRLGKLAKKIDIRTTVDSLPVAEGLSTVGETIGKKIEVLIEIDGGSHRGGVQPGQATLDFAREIIKLPGIQLVGVFTYVGQIYGCQTEEEIKQETRLEAQILLKAKELLKANGIEVTVTSGGSTVSSFHAEELEGISQSRAGNYIFGDMNAIHVGVYTESDCALKVRSTVISVPLPGYATIDAGTKTLTSDLSCRGNTYGLLVSHPDIQLFKLNEEHGYLSYDPKLHTLHVGDQVEIIPNHCCVIPNLYDSIYSFRGEEHIGSLKIDARGKNY</sequence>
<name>A0ABS1TTW3_9BACI</name>
<dbReference type="SMART" id="SM01119">
    <property type="entry name" value="D-ser_dehydrat"/>
    <property type="match status" value="1"/>
</dbReference>
<keyword evidence="2" id="KW-0456">Lyase</keyword>
<comment type="caution">
    <text evidence="4">The sequence shown here is derived from an EMBL/GenBank/DDBJ whole genome shotgun (WGS) entry which is preliminary data.</text>
</comment>
<evidence type="ECO:0000256" key="1">
    <source>
        <dbReference type="ARBA" id="ARBA00005323"/>
    </source>
</evidence>
<dbReference type="InterPro" id="IPR026956">
    <property type="entry name" value="D-ser_dehydrat-like_dom"/>
</dbReference>
<dbReference type="InterPro" id="IPR001608">
    <property type="entry name" value="Ala_racemase_N"/>
</dbReference>
<evidence type="ECO:0000259" key="3">
    <source>
        <dbReference type="SMART" id="SM01119"/>
    </source>
</evidence>
<dbReference type="InterPro" id="IPR042208">
    <property type="entry name" value="D-ser_dehydrat-like_sf"/>
</dbReference>
<accession>A0ABS1TTW3</accession>
<evidence type="ECO:0000313" key="5">
    <source>
        <dbReference type="Proteomes" id="UP000623967"/>
    </source>
</evidence>
<gene>
    <name evidence="4" type="ORF">JK635_21450</name>
</gene>
<organism evidence="4 5">
    <name type="scientific">Neobacillus paridis</name>
    <dbReference type="NCBI Taxonomy" id="2803862"/>
    <lineage>
        <taxon>Bacteria</taxon>
        <taxon>Bacillati</taxon>
        <taxon>Bacillota</taxon>
        <taxon>Bacilli</taxon>
        <taxon>Bacillales</taxon>
        <taxon>Bacillaceae</taxon>
        <taxon>Neobacillus</taxon>
    </lineage>
</organism>
<dbReference type="Pfam" id="PF01168">
    <property type="entry name" value="Ala_racemase_N"/>
    <property type="match status" value="1"/>
</dbReference>